<protein>
    <submittedName>
        <fullName evidence="15 16">Lysophosphatidic acid receptor 2 isoform X1</fullName>
    </submittedName>
</protein>
<dbReference type="RefSeq" id="XP_044936969.1">
    <property type="nucleotide sequence ID" value="XM_045081034.1"/>
</dbReference>
<organism evidence="14 17">
    <name type="scientific">Mustela putorius furo</name>
    <name type="common">European domestic ferret</name>
    <name type="synonym">Mustela furo</name>
    <dbReference type="NCBI Taxonomy" id="9669"/>
    <lineage>
        <taxon>Eukaryota</taxon>
        <taxon>Metazoa</taxon>
        <taxon>Chordata</taxon>
        <taxon>Craniata</taxon>
        <taxon>Vertebrata</taxon>
        <taxon>Euteleostomi</taxon>
        <taxon>Mammalia</taxon>
        <taxon>Eutheria</taxon>
        <taxon>Laurasiatheria</taxon>
        <taxon>Carnivora</taxon>
        <taxon>Caniformia</taxon>
        <taxon>Musteloidea</taxon>
        <taxon>Mustelidae</taxon>
        <taxon>Mustelinae</taxon>
        <taxon>Mustela</taxon>
    </lineage>
</organism>
<evidence type="ECO:0000256" key="3">
    <source>
        <dbReference type="ARBA" id="ARBA00022692"/>
    </source>
</evidence>
<feature type="transmembrane region" description="Helical" evidence="12">
    <location>
        <begin position="33"/>
        <end position="55"/>
    </location>
</feature>
<dbReference type="GO" id="GO:0070915">
    <property type="term" value="F:lysophosphatidic acid receptor activity"/>
    <property type="evidence" value="ECO:0007669"/>
    <property type="project" value="InterPro"/>
</dbReference>
<dbReference type="CTD" id="9170"/>
<evidence type="ECO:0000256" key="8">
    <source>
        <dbReference type="ARBA" id="ARBA00023180"/>
    </source>
</evidence>
<evidence type="ECO:0000256" key="6">
    <source>
        <dbReference type="ARBA" id="ARBA00023136"/>
    </source>
</evidence>
<dbReference type="GeneID" id="101677319"/>
<dbReference type="PRINTS" id="PR00237">
    <property type="entry name" value="GPCRRHODOPSN"/>
</dbReference>
<keyword evidence="6 12" id="KW-0472">Membrane</keyword>
<evidence type="ECO:0000313" key="17">
    <source>
        <dbReference type="RefSeq" id="XP_044936964.1"/>
    </source>
</evidence>
<feature type="transmembrane region" description="Helical" evidence="12">
    <location>
        <begin position="67"/>
        <end position="90"/>
    </location>
</feature>
<dbReference type="RefSeq" id="XP_044936964.1">
    <property type="nucleotide sequence ID" value="XM_045081029.1"/>
</dbReference>
<dbReference type="PANTHER" id="PTHR22750">
    <property type="entry name" value="G-PROTEIN COUPLED RECEPTOR"/>
    <property type="match status" value="1"/>
</dbReference>
<dbReference type="InterPro" id="IPR017452">
    <property type="entry name" value="GPCR_Rhodpsn_7TM"/>
</dbReference>
<evidence type="ECO:0000256" key="11">
    <source>
        <dbReference type="SAM" id="MobiDB-lite"/>
    </source>
</evidence>
<dbReference type="InterPro" id="IPR000276">
    <property type="entry name" value="GPCR_Rhodpsn"/>
</dbReference>
<evidence type="ECO:0000256" key="10">
    <source>
        <dbReference type="RuleBase" id="RU000688"/>
    </source>
</evidence>
<dbReference type="GO" id="GO:0005886">
    <property type="term" value="C:plasma membrane"/>
    <property type="evidence" value="ECO:0007669"/>
    <property type="project" value="UniProtKB-SubCell"/>
</dbReference>
<dbReference type="RefSeq" id="XP_044936966.1">
    <property type="nucleotide sequence ID" value="XM_045081031.1"/>
</dbReference>
<dbReference type="InterPro" id="IPR004066">
    <property type="entry name" value="LPA_rcpt_EDG4"/>
</dbReference>
<keyword evidence="14" id="KW-1185">Reference proteome</keyword>
<evidence type="ECO:0000313" key="19">
    <source>
        <dbReference type="RefSeq" id="XP_044936969.1"/>
    </source>
</evidence>
<reference evidence="15 16" key="1">
    <citation type="submission" date="2025-04" db="UniProtKB">
        <authorList>
            <consortium name="RefSeq"/>
        </authorList>
    </citation>
    <scope>IDENTIFICATION</scope>
    <source>
        <tissue evidence="15 16">Brain</tissue>
    </source>
</reference>
<evidence type="ECO:0000256" key="9">
    <source>
        <dbReference type="ARBA" id="ARBA00023224"/>
    </source>
</evidence>
<feature type="transmembrane region" description="Helical" evidence="12">
    <location>
        <begin position="147"/>
        <end position="169"/>
    </location>
</feature>
<keyword evidence="9 10" id="KW-0807">Transducer</keyword>
<keyword evidence="7 10" id="KW-0675">Receptor</keyword>
<comment type="similarity">
    <text evidence="10">Belongs to the G-protein coupled receptor 1 family.</text>
</comment>
<comment type="subcellular location">
    <subcellularLocation>
        <location evidence="1">Cell membrane</location>
        <topology evidence="1">Multi-pass membrane protein</topology>
    </subcellularLocation>
</comment>
<evidence type="ECO:0000256" key="5">
    <source>
        <dbReference type="ARBA" id="ARBA00023040"/>
    </source>
</evidence>
<evidence type="ECO:0000313" key="15">
    <source>
        <dbReference type="RefSeq" id="XP_044936957.1"/>
    </source>
</evidence>
<keyword evidence="4 12" id="KW-1133">Transmembrane helix</keyword>
<dbReference type="AlphaFoldDB" id="A0A8U0V1W7"/>
<dbReference type="Gene3D" id="1.20.1070.10">
    <property type="entry name" value="Rhodopsin 7-helix transmembrane proteins"/>
    <property type="match status" value="1"/>
</dbReference>
<dbReference type="PROSITE" id="PS00237">
    <property type="entry name" value="G_PROTEIN_RECEP_F1_1"/>
    <property type="match status" value="1"/>
</dbReference>
<dbReference type="Proteomes" id="UP000000715">
    <property type="component" value="Unplaced"/>
</dbReference>
<keyword evidence="5 10" id="KW-0297">G-protein coupled receptor</keyword>
<feature type="domain" description="G-protein coupled receptors family 1 profile" evidence="13">
    <location>
        <begin position="49"/>
        <end position="331"/>
    </location>
</feature>
<gene>
    <name evidence="15 16 17 18 19" type="primary">LPAR2</name>
</gene>
<feature type="region of interest" description="Disordered" evidence="11">
    <location>
        <begin position="360"/>
        <end position="387"/>
    </location>
</feature>
<dbReference type="InterPro" id="IPR004065">
    <property type="entry name" value="LPA_rcpt"/>
</dbReference>
<dbReference type="PRINTS" id="PR01528">
    <property type="entry name" value="EDG4RECEPTOR"/>
</dbReference>
<dbReference type="PRINTS" id="PR01527">
    <property type="entry name" value="LPARECEPTOR"/>
</dbReference>
<keyword evidence="8" id="KW-0325">Glycoprotein</keyword>
<feature type="transmembrane region" description="Helical" evidence="12">
    <location>
        <begin position="110"/>
        <end position="127"/>
    </location>
</feature>
<evidence type="ECO:0000259" key="13">
    <source>
        <dbReference type="PROSITE" id="PS50262"/>
    </source>
</evidence>
<dbReference type="RefSeq" id="XP_044936957.1">
    <property type="nucleotide sequence ID" value="XM_045081022.1"/>
</dbReference>
<evidence type="ECO:0000256" key="2">
    <source>
        <dbReference type="ARBA" id="ARBA00022475"/>
    </source>
</evidence>
<dbReference type="RefSeq" id="XP_044936961.1">
    <property type="nucleotide sequence ID" value="XM_045081026.1"/>
</dbReference>
<evidence type="ECO:0000256" key="7">
    <source>
        <dbReference type="ARBA" id="ARBA00023170"/>
    </source>
</evidence>
<evidence type="ECO:0000256" key="1">
    <source>
        <dbReference type="ARBA" id="ARBA00004651"/>
    </source>
</evidence>
<dbReference type="PROSITE" id="PS50262">
    <property type="entry name" value="G_PROTEIN_RECEP_F1_2"/>
    <property type="match status" value="1"/>
</dbReference>
<evidence type="ECO:0000313" key="16">
    <source>
        <dbReference type="RefSeq" id="XP_044936961.1"/>
    </source>
</evidence>
<accession>A0A8U0V1W7</accession>
<evidence type="ECO:0000313" key="14">
    <source>
        <dbReference type="Proteomes" id="UP000000715"/>
    </source>
</evidence>
<keyword evidence="2" id="KW-1003">Cell membrane</keyword>
<proteinExistence type="inferred from homology"/>
<dbReference type="SMART" id="SM01381">
    <property type="entry name" value="7TM_GPCR_Srsx"/>
    <property type="match status" value="1"/>
</dbReference>
<dbReference type="Pfam" id="PF00001">
    <property type="entry name" value="7tm_1"/>
    <property type="match status" value="1"/>
</dbReference>
<keyword evidence="3 10" id="KW-0812">Transmembrane</keyword>
<feature type="transmembrane region" description="Helical" evidence="12">
    <location>
        <begin position="189"/>
        <end position="213"/>
    </location>
</feature>
<evidence type="ECO:0000313" key="18">
    <source>
        <dbReference type="RefSeq" id="XP_044936966.1"/>
    </source>
</evidence>
<evidence type="ECO:0000256" key="4">
    <source>
        <dbReference type="ARBA" id="ARBA00022989"/>
    </source>
</evidence>
<sequence>MATMGRCYYNETIGFFYNNSGKELSSHWRPKDVVVVALGLTVSVLVLLTNLLVIAAIASNRRFHQPIYYLLGNLAAADLFAGVAYLFLMFHTGPRTARLSLEGWFVRQGLLDTSLTASVATLLAIAVERHRSVMAVQLHSRLPRGRVVLLIVGVWVAALGLGLLPAHSWHCLCALDRCSRMAPLLSRSYLAVWALSSLLVFLLMVAVYTRIFFYVRRRVQRMAEHVSCHPRYRETTLSLVKTVVIILGKSSRQREQKVRALQDRASASKEERRPVWLERSRREGAFVVCWTPGQVVLLLDGLGCKSCNVLAVEKYFLLLAEANSLVNAVVYSCRDAEMRRTFRRLLCCLCLRRSPHESARYAPSTRTGASTRIMLPENGHPLMDSTL</sequence>
<dbReference type="SUPFAM" id="SSF81321">
    <property type="entry name" value="Family A G protein-coupled receptor-like"/>
    <property type="match status" value="2"/>
</dbReference>
<evidence type="ECO:0000256" key="12">
    <source>
        <dbReference type="SAM" id="Phobius"/>
    </source>
</evidence>
<name>A0A8U0V1W7_MUSPF</name>